<proteinExistence type="predicted"/>
<keyword evidence="3" id="KW-1185">Reference proteome</keyword>
<gene>
    <name evidence="2" type="primary">vapB30</name>
    <name evidence="2" type="ORF">GCM10009830_10750</name>
</gene>
<keyword evidence="1" id="KW-1277">Toxin-antitoxin system</keyword>
<dbReference type="Pfam" id="PF07704">
    <property type="entry name" value="PSK_trans_fac"/>
    <property type="match status" value="1"/>
</dbReference>
<organism evidence="2 3">
    <name type="scientific">Glycomyces endophyticus</name>
    <dbReference type="NCBI Taxonomy" id="480996"/>
    <lineage>
        <taxon>Bacteria</taxon>
        <taxon>Bacillati</taxon>
        <taxon>Actinomycetota</taxon>
        <taxon>Actinomycetes</taxon>
        <taxon>Glycomycetales</taxon>
        <taxon>Glycomycetaceae</taxon>
        <taxon>Glycomyces</taxon>
    </lineage>
</organism>
<reference evidence="2 3" key="1">
    <citation type="journal article" date="2019" name="Int. J. Syst. Evol. Microbiol.">
        <title>The Global Catalogue of Microorganisms (GCM) 10K type strain sequencing project: providing services to taxonomists for standard genome sequencing and annotation.</title>
        <authorList>
            <consortium name="The Broad Institute Genomics Platform"/>
            <consortium name="The Broad Institute Genome Sequencing Center for Infectious Disease"/>
            <person name="Wu L."/>
            <person name="Ma J."/>
        </authorList>
    </citation>
    <scope>NUCLEOTIDE SEQUENCE [LARGE SCALE GENOMIC DNA]</scope>
    <source>
        <strain evidence="2 3">JCM 16001</strain>
    </source>
</reference>
<dbReference type="Proteomes" id="UP001499851">
    <property type="component" value="Unassembled WGS sequence"/>
</dbReference>
<accession>A0ABN2G831</accession>
<evidence type="ECO:0000313" key="2">
    <source>
        <dbReference type="EMBL" id="GAA1666908.1"/>
    </source>
</evidence>
<dbReference type="EMBL" id="BAAAQF010000004">
    <property type="protein sequence ID" value="GAA1666908.1"/>
    <property type="molecule type" value="Genomic_DNA"/>
</dbReference>
<dbReference type="InterPro" id="IPR011660">
    <property type="entry name" value="VapB-like"/>
</dbReference>
<evidence type="ECO:0000256" key="1">
    <source>
        <dbReference type="ARBA" id="ARBA00022649"/>
    </source>
</evidence>
<sequence>MVDMALSIKSPTADQLARELVAATGESLTEAVETAIRERLERQTHDARPRRIHRRLDALRAELRQLPVLDDRPADEILGYDENGLPT</sequence>
<evidence type="ECO:0000313" key="3">
    <source>
        <dbReference type="Proteomes" id="UP001499851"/>
    </source>
</evidence>
<name>A0ABN2G831_9ACTN</name>
<protein>
    <submittedName>
        <fullName evidence="2">Type II toxin-antitoxin system antitoxin VapB30</fullName>
    </submittedName>
</protein>
<comment type="caution">
    <text evidence="2">The sequence shown here is derived from an EMBL/GenBank/DDBJ whole genome shotgun (WGS) entry which is preliminary data.</text>
</comment>